<protein>
    <submittedName>
        <fullName evidence="2">Uncharacterized protein</fullName>
    </submittedName>
</protein>
<comment type="caution">
    <text evidence="2">The sequence shown here is derived from an EMBL/GenBank/DDBJ whole genome shotgun (WGS) entry which is preliminary data.</text>
</comment>
<accession>A0AAD5KLZ1</accession>
<dbReference type="EMBL" id="WJBH02000008">
    <property type="protein sequence ID" value="KAI9555054.1"/>
    <property type="molecule type" value="Genomic_DNA"/>
</dbReference>
<name>A0AAD5KLZ1_9CRUS</name>
<organism evidence="2 3">
    <name type="scientific">Daphnia sinensis</name>
    <dbReference type="NCBI Taxonomy" id="1820382"/>
    <lineage>
        <taxon>Eukaryota</taxon>
        <taxon>Metazoa</taxon>
        <taxon>Ecdysozoa</taxon>
        <taxon>Arthropoda</taxon>
        <taxon>Crustacea</taxon>
        <taxon>Branchiopoda</taxon>
        <taxon>Diplostraca</taxon>
        <taxon>Cladocera</taxon>
        <taxon>Anomopoda</taxon>
        <taxon>Daphniidae</taxon>
        <taxon>Daphnia</taxon>
        <taxon>Daphnia similis group</taxon>
    </lineage>
</organism>
<evidence type="ECO:0000256" key="1">
    <source>
        <dbReference type="SAM" id="Coils"/>
    </source>
</evidence>
<evidence type="ECO:0000313" key="2">
    <source>
        <dbReference type="EMBL" id="KAI9555054.1"/>
    </source>
</evidence>
<gene>
    <name evidence="2" type="ORF">GHT06_020354</name>
</gene>
<feature type="coiled-coil region" evidence="1">
    <location>
        <begin position="1"/>
        <end position="28"/>
    </location>
</feature>
<reference evidence="2 3" key="1">
    <citation type="submission" date="2022-05" db="EMBL/GenBank/DDBJ databases">
        <title>A multi-omics perspective on studying reproductive biology in Daphnia sinensis.</title>
        <authorList>
            <person name="Jia J."/>
        </authorList>
    </citation>
    <scope>NUCLEOTIDE SEQUENCE [LARGE SCALE GENOMIC DNA]</scope>
    <source>
        <strain evidence="2 3">WSL</strain>
    </source>
</reference>
<proteinExistence type="predicted"/>
<sequence length="83" mass="9357">MEAYKSKISALEEELDQMAIQLADRDSETMELREKLDFMEKRKQSDDLMIQLASRKHGKASGDSKLAAIAVFKHSNPDVCVGK</sequence>
<dbReference type="Proteomes" id="UP000820818">
    <property type="component" value="Linkage Group LG8"/>
</dbReference>
<keyword evidence="1" id="KW-0175">Coiled coil</keyword>
<dbReference type="AlphaFoldDB" id="A0AAD5KLZ1"/>
<evidence type="ECO:0000313" key="3">
    <source>
        <dbReference type="Proteomes" id="UP000820818"/>
    </source>
</evidence>
<keyword evidence="3" id="KW-1185">Reference proteome</keyword>